<dbReference type="EMBL" id="FOLM01000002">
    <property type="protein sequence ID" value="SFC14413.1"/>
    <property type="molecule type" value="Genomic_DNA"/>
</dbReference>
<dbReference type="STRING" id="910347.SAMN05421773_102114"/>
<gene>
    <name evidence="2" type="ORF">SAMN05421773_102114</name>
</gene>
<feature type="region of interest" description="Disordered" evidence="1">
    <location>
        <begin position="42"/>
        <end position="127"/>
    </location>
</feature>
<protein>
    <submittedName>
        <fullName evidence="2">Uncharacterized protein</fullName>
    </submittedName>
</protein>
<organism evidence="2 3">
    <name type="scientific">Streptomyces aidingensis</name>
    <dbReference type="NCBI Taxonomy" id="910347"/>
    <lineage>
        <taxon>Bacteria</taxon>
        <taxon>Bacillati</taxon>
        <taxon>Actinomycetota</taxon>
        <taxon>Actinomycetes</taxon>
        <taxon>Kitasatosporales</taxon>
        <taxon>Streptomycetaceae</taxon>
        <taxon>Streptomyces</taxon>
    </lineage>
</organism>
<evidence type="ECO:0000313" key="3">
    <source>
        <dbReference type="Proteomes" id="UP000199207"/>
    </source>
</evidence>
<name>A0A1I1GZ16_9ACTN</name>
<feature type="compositionally biased region" description="Gly residues" evidence="1">
    <location>
        <begin position="52"/>
        <end position="66"/>
    </location>
</feature>
<evidence type="ECO:0000256" key="1">
    <source>
        <dbReference type="SAM" id="MobiDB-lite"/>
    </source>
</evidence>
<dbReference type="OrthoDB" id="166978at2"/>
<feature type="compositionally biased region" description="Gly residues" evidence="1">
    <location>
        <begin position="96"/>
        <end position="108"/>
    </location>
</feature>
<keyword evidence="3" id="KW-1185">Reference proteome</keyword>
<dbReference type="RefSeq" id="WP_139238264.1">
    <property type="nucleotide sequence ID" value="NZ_FOLM01000002.1"/>
</dbReference>
<sequence length="272" mass="28256">MAEQLPNTVPAVERPRARRFARRRMPALAGLAAAALTVGALTACTPEEDGPEGTGGSSQEDSGGGNTADEGAEGAENSENGEDGENGENGEDAGNTAGGGSSADGGDTGEAIDGSAGRLEVGTDIPPGLYRSVDNDFCYWERNNGGEDEFESIIANGTVEGQAYVQIAETDVYFDTEDCGDWTPVPEGVTGEQATEIPGNGGTFMVGVDIAPGTYKSAGNTEECYWERLTDLSGSLDSIADNNFATGQAIVTIEDDDAFFTSNFCTDWVKQD</sequence>
<accession>A0A1I1GZ16</accession>
<evidence type="ECO:0000313" key="2">
    <source>
        <dbReference type="EMBL" id="SFC14413.1"/>
    </source>
</evidence>
<reference evidence="2 3" key="1">
    <citation type="submission" date="2016-10" db="EMBL/GenBank/DDBJ databases">
        <authorList>
            <person name="de Groot N.N."/>
        </authorList>
    </citation>
    <scope>NUCLEOTIDE SEQUENCE [LARGE SCALE GENOMIC DNA]</scope>
    <source>
        <strain evidence="2 3">CGMCC 4.5739</strain>
    </source>
</reference>
<dbReference type="Proteomes" id="UP000199207">
    <property type="component" value="Unassembled WGS sequence"/>
</dbReference>
<dbReference type="AlphaFoldDB" id="A0A1I1GZ16"/>
<feature type="compositionally biased region" description="Acidic residues" evidence="1">
    <location>
        <begin position="79"/>
        <end position="91"/>
    </location>
</feature>
<proteinExistence type="predicted"/>